<accession>A0AC61PHM4</accession>
<sequence>MTPKKETKSTKIVQAVVVVAAVLLIIAGICNGSALDVLIKGINICTECVGLG</sequence>
<organism evidence="1 2">
    <name type="scientific">Aristaeella lactis</name>
    <dbReference type="NCBI Taxonomy" id="3046383"/>
    <lineage>
        <taxon>Bacteria</taxon>
        <taxon>Bacillati</taxon>
        <taxon>Bacillota</taxon>
        <taxon>Clostridia</taxon>
        <taxon>Eubacteriales</taxon>
        <taxon>Aristaeellaceae</taxon>
        <taxon>Aristaeella</taxon>
    </lineage>
</organism>
<proteinExistence type="predicted"/>
<comment type="caution">
    <text evidence="1">The sequence shown here is derived from an EMBL/GenBank/DDBJ whole genome shotgun (WGS) entry which is preliminary data.</text>
</comment>
<dbReference type="EMBL" id="FWXZ01000001">
    <property type="protein sequence ID" value="SMC36113.1"/>
    <property type="molecule type" value="Genomic_DNA"/>
</dbReference>
<keyword evidence="2" id="KW-1185">Reference proteome</keyword>
<reference evidence="1" key="1">
    <citation type="submission" date="2017-04" db="EMBL/GenBank/DDBJ databases">
        <authorList>
            <person name="Varghese N."/>
            <person name="Submissions S."/>
        </authorList>
    </citation>
    <scope>NUCLEOTIDE SEQUENCE</scope>
    <source>
        <strain evidence="1">WTE2008</strain>
    </source>
</reference>
<evidence type="ECO:0000313" key="2">
    <source>
        <dbReference type="Proteomes" id="UP000192328"/>
    </source>
</evidence>
<protein>
    <submittedName>
        <fullName evidence="1">Uncharacterized protein</fullName>
    </submittedName>
</protein>
<name>A0AC61PHM4_9FIRM</name>
<gene>
    <name evidence="1" type="ORF">SAMN06297397_0255</name>
</gene>
<evidence type="ECO:0000313" key="1">
    <source>
        <dbReference type="EMBL" id="SMC36113.1"/>
    </source>
</evidence>
<dbReference type="Proteomes" id="UP000192328">
    <property type="component" value="Unassembled WGS sequence"/>
</dbReference>